<dbReference type="KEGG" id="spu:105444782"/>
<evidence type="ECO:0000313" key="3">
    <source>
        <dbReference type="Proteomes" id="UP000007110"/>
    </source>
</evidence>
<dbReference type="InterPro" id="IPR005312">
    <property type="entry name" value="DUF1759"/>
</dbReference>
<dbReference type="OMA" id="VAEYCEL"/>
<dbReference type="GeneID" id="105444782"/>
<feature type="region of interest" description="Disordered" evidence="1">
    <location>
        <begin position="372"/>
        <end position="394"/>
    </location>
</feature>
<organism evidence="2 3">
    <name type="scientific">Strongylocentrotus purpuratus</name>
    <name type="common">Purple sea urchin</name>
    <dbReference type="NCBI Taxonomy" id="7668"/>
    <lineage>
        <taxon>Eukaryota</taxon>
        <taxon>Metazoa</taxon>
        <taxon>Echinodermata</taxon>
        <taxon>Eleutherozoa</taxon>
        <taxon>Echinozoa</taxon>
        <taxon>Echinoidea</taxon>
        <taxon>Euechinoidea</taxon>
        <taxon>Echinacea</taxon>
        <taxon>Camarodonta</taxon>
        <taxon>Echinidea</taxon>
        <taxon>Strongylocentrotidae</taxon>
        <taxon>Strongylocentrotus</taxon>
    </lineage>
</organism>
<feature type="region of interest" description="Disordered" evidence="1">
    <location>
        <begin position="1"/>
        <end position="48"/>
    </location>
</feature>
<dbReference type="AlphaFoldDB" id="A0A7M7HL98"/>
<feature type="compositionally biased region" description="Low complexity" evidence="1">
    <location>
        <begin position="382"/>
        <end position="394"/>
    </location>
</feature>
<name>A0A7M7HL98_STRPU</name>
<reference evidence="3" key="1">
    <citation type="submission" date="2015-02" db="EMBL/GenBank/DDBJ databases">
        <title>Genome sequencing for Strongylocentrotus purpuratus.</title>
        <authorList>
            <person name="Murali S."/>
            <person name="Liu Y."/>
            <person name="Vee V."/>
            <person name="English A."/>
            <person name="Wang M."/>
            <person name="Skinner E."/>
            <person name="Han Y."/>
            <person name="Muzny D.M."/>
            <person name="Worley K.C."/>
            <person name="Gibbs R.A."/>
        </authorList>
    </citation>
    <scope>NUCLEOTIDE SEQUENCE</scope>
</reference>
<protein>
    <submittedName>
        <fullName evidence="2">Uncharacterized protein</fullName>
    </submittedName>
</protein>
<dbReference type="PANTHER" id="PTHR47331">
    <property type="entry name" value="PHD-TYPE DOMAIN-CONTAINING PROTEIN"/>
    <property type="match status" value="1"/>
</dbReference>
<dbReference type="Pfam" id="PF03564">
    <property type="entry name" value="DUF1759"/>
    <property type="match status" value="1"/>
</dbReference>
<dbReference type="PANTHER" id="PTHR47331:SF1">
    <property type="entry name" value="GAG-LIKE PROTEIN"/>
    <property type="match status" value="1"/>
</dbReference>
<proteinExistence type="predicted"/>
<sequence length="527" mass="59424">MNAAGQLQADGGQSEVKQEDEKQEKKQLEVNPEDSVSQCVSHTSSASSAMLKAMARKAALAAEAAAIEERQQLELEEFQLTQRKLRLSMQTKLRVAEAEEQIYLEFENKKLGISFPEKEQDETLPYTPGKVVTETVVPTKSTKCKPITADRSDHGQPLTMSDDSDVVTLLKEGKQEQRRLWEVMQLPKAELTPYDGNPLEFWEFWRSFEDNIDSSSCGDRTKLTRLLYYCRGEPKRRLSPCLLMNASQGYSTAKRLLIERFGDPVVITDSWMKKITSGKQIGPRDKKGLRELADDMSVCLMSFQAIGFEQELSPQKVLLPLAERLPFHLKGKWLSRVGAIRRQERIPRFEDLMYFVQEAAQEVNDPVYGELMSGQSEQRTPSRSGKSKGSFSTSSTAKPVELHVECFQCKGNHRLWDCKQFKDLPPKDRMRLARNKGLCFNCLRRGHMVGACSSKRTCSVGGCTRKHNKLLHMTEPDGGTQNRNVEQEASCSSTGAGRKSVLPIVPVRVKAEGCQVMLWTYALLDQG</sequence>
<dbReference type="RefSeq" id="XP_011677779.2">
    <property type="nucleotide sequence ID" value="XM_011679477.2"/>
</dbReference>
<keyword evidence="3" id="KW-1185">Reference proteome</keyword>
<dbReference type="EnsemblMetazoa" id="XM_011679477">
    <property type="protein sequence ID" value="XP_011677779"/>
    <property type="gene ID" value="LOC105444782"/>
</dbReference>
<evidence type="ECO:0000313" key="2">
    <source>
        <dbReference type="EnsemblMetazoa" id="XP_011677779"/>
    </source>
</evidence>
<dbReference type="OrthoDB" id="8046937at2759"/>
<reference evidence="2" key="2">
    <citation type="submission" date="2021-01" db="UniProtKB">
        <authorList>
            <consortium name="EnsemblMetazoa"/>
        </authorList>
    </citation>
    <scope>IDENTIFICATION</scope>
</reference>
<feature type="compositionally biased region" description="Basic and acidic residues" evidence="1">
    <location>
        <begin position="16"/>
        <end position="28"/>
    </location>
</feature>
<dbReference type="InParanoid" id="A0A7M7HL98"/>
<accession>A0A7M7HL98</accession>
<evidence type="ECO:0000256" key="1">
    <source>
        <dbReference type="SAM" id="MobiDB-lite"/>
    </source>
</evidence>
<dbReference type="Proteomes" id="UP000007110">
    <property type="component" value="Unassembled WGS sequence"/>
</dbReference>
<feature type="compositionally biased region" description="Polar residues" evidence="1">
    <location>
        <begin position="34"/>
        <end position="43"/>
    </location>
</feature>